<proteinExistence type="inferred from homology"/>
<dbReference type="EMBL" id="FXAF01000006">
    <property type="protein sequence ID" value="SMF34669.1"/>
    <property type="molecule type" value="Genomic_DNA"/>
</dbReference>
<evidence type="ECO:0000256" key="8">
    <source>
        <dbReference type="ARBA" id="ARBA00023136"/>
    </source>
</evidence>
<dbReference type="PANTHER" id="PTHR30614">
    <property type="entry name" value="MEMBRANE COMPONENT OF AMINO ACID ABC TRANSPORTER"/>
    <property type="match status" value="1"/>
</dbReference>
<keyword evidence="4" id="KW-1003">Cell membrane</keyword>
<protein>
    <submittedName>
        <fullName evidence="11">Polar amino acid transport system permease protein</fullName>
    </submittedName>
</protein>
<comment type="subcellular location">
    <subcellularLocation>
        <location evidence="1">Cell inner membrane</location>
        <topology evidence="1">Multi-pass membrane protein</topology>
    </subcellularLocation>
    <subcellularLocation>
        <location evidence="9">Cell membrane</location>
        <topology evidence="9">Multi-pass membrane protein</topology>
    </subcellularLocation>
</comment>
<feature type="domain" description="ABC transmembrane type-1" evidence="10">
    <location>
        <begin position="18"/>
        <end position="206"/>
    </location>
</feature>
<evidence type="ECO:0000256" key="1">
    <source>
        <dbReference type="ARBA" id="ARBA00004429"/>
    </source>
</evidence>
<evidence type="ECO:0000256" key="2">
    <source>
        <dbReference type="ARBA" id="ARBA00010072"/>
    </source>
</evidence>
<feature type="transmembrane region" description="Helical" evidence="9">
    <location>
        <begin position="185"/>
        <end position="205"/>
    </location>
</feature>
<gene>
    <name evidence="11" type="ORF">SAMN02982989_1346</name>
</gene>
<dbReference type="GO" id="GO:0015184">
    <property type="term" value="F:L-cystine transmembrane transporter activity"/>
    <property type="evidence" value="ECO:0007669"/>
    <property type="project" value="TreeGrafter"/>
</dbReference>
<evidence type="ECO:0000259" key="10">
    <source>
        <dbReference type="PROSITE" id="PS50928"/>
    </source>
</evidence>
<evidence type="ECO:0000313" key="12">
    <source>
        <dbReference type="Proteomes" id="UP000192903"/>
    </source>
</evidence>
<dbReference type="InterPro" id="IPR043429">
    <property type="entry name" value="ArtM/GltK/GlnP/TcyL/YhdX-like"/>
</dbReference>
<sequence length="222" mass="24176">MSYHDLFIQYYPSLLQGLWTTLLLSAVTLLIATPLALAIALIRETGSRWVAIPLAILVNAIRLLPALLVLFFVFYATPQLGYRLQPLTAAMIGLSIMGAAYMSEDFRGCIAAIDSGQYKAAKALGLSHLHTLRRIILPQAFPLAIPPYMTRAIIMVKATSLASMVAVADLTAAASRATSITYEPFLFLVFAGLGYLLISGFLALLQSWAEAKIARAYRLAPR</sequence>
<feature type="transmembrane region" description="Helical" evidence="9">
    <location>
        <begin position="20"/>
        <end position="42"/>
    </location>
</feature>
<comment type="similarity">
    <text evidence="2">Belongs to the binding-protein-dependent transport system permease family. HisMQ subfamily.</text>
</comment>
<feature type="transmembrane region" description="Helical" evidence="9">
    <location>
        <begin position="54"/>
        <end position="76"/>
    </location>
</feature>
<keyword evidence="7 9" id="KW-1133">Transmembrane helix</keyword>
<dbReference type="InterPro" id="IPR010065">
    <property type="entry name" value="AA_ABC_transptr_permease_3TM"/>
</dbReference>
<evidence type="ECO:0000256" key="7">
    <source>
        <dbReference type="ARBA" id="ARBA00022989"/>
    </source>
</evidence>
<evidence type="ECO:0000256" key="4">
    <source>
        <dbReference type="ARBA" id="ARBA00022475"/>
    </source>
</evidence>
<evidence type="ECO:0000256" key="5">
    <source>
        <dbReference type="ARBA" id="ARBA00022692"/>
    </source>
</evidence>
<dbReference type="Proteomes" id="UP000192903">
    <property type="component" value="Unassembled WGS sequence"/>
</dbReference>
<dbReference type="NCBIfam" id="TIGR01726">
    <property type="entry name" value="HEQRo_perm_3TM"/>
    <property type="match status" value="1"/>
</dbReference>
<dbReference type="InterPro" id="IPR035906">
    <property type="entry name" value="MetI-like_sf"/>
</dbReference>
<dbReference type="PANTHER" id="PTHR30614:SF0">
    <property type="entry name" value="L-CYSTINE TRANSPORT SYSTEM PERMEASE PROTEIN TCYL"/>
    <property type="match status" value="1"/>
</dbReference>
<keyword evidence="3 9" id="KW-0813">Transport</keyword>
<keyword evidence="5 9" id="KW-0812">Transmembrane</keyword>
<dbReference type="SUPFAM" id="SSF161098">
    <property type="entry name" value="MetI-like"/>
    <property type="match status" value="1"/>
</dbReference>
<evidence type="ECO:0000256" key="6">
    <source>
        <dbReference type="ARBA" id="ARBA00022970"/>
    </source>
</evidence>
<accession>A0A1X7EIZ5</accession>
<evidence type="ECO:0000313" key="11">
    <source>
        <dbReference type="EMBL" id="SMF34669.1"/>
    </source>
</evidence>
<dbReference type="Pfam" id="PF00528">
    <property type="entry name" value="BPD_transp_1"/>
    <property type="match status" value="1"/>
</dbReference>
<dbReference type="OrthoDB" id="9814902at2"/>
<dbReference type="InterPro" id="IPR000515">
    <property type="entry name" value="MetI-like"/>
</dbReference>
<dbReference type="RefSeq" id="WP_085421662.1">
    <property type="nucleotide sequence ID" value="NZ_FXAF01000006.1"/>
</dbReference>
<dbReference type="PROSITE" id="PS50928">
    <property type="entry name" value="ABC_TM1"/>
    <property type="match status" value="1"/>
</dbReference>
<dbReference type="AlphaFoldDB" id="A0A1X7EIZ5"/>
<name>A0A1X7EIZ5_9HYPH</name>
<evidence type="ECO:0000256" key="3">
    <source>
        <dbReference type="ARBA" id="ARBA00022448"/>
    </source>
</evidence>
<dbReference type="CDD" id="cd06261">
    <property type="entry name" value="TM_PBP2"/>
    <property type="match status" value="1"/>
</dbReference>
<dbReference type="STRING" id="464029.SAMN02982989_1346"/>
<evidence type="ECO:0000256" key="9">
    <source>
        <dbReference type="RuleBase" id="RU363032"/>
    </source>
</evidence>
<keyword evidence="8 9" id="KW-0472">Membrane</keyword>
<dbReference type="Gene3D" id="1.10.3720.10">
    <property type="entry name" value="MetI-like"/>
    <property type="match status" value="1"/>
</dbReference>
<feature type="transmembrane region" description="Helical" evidence="9">
    <location>
        <begin position="152"/>
        <end position="173"/>
    </location>
</feature>
<feature type="transmembrane region" description="Helical" evidence="9">
    <location>
        <begin position="82"/>
        <end position="102"/>
    </location>
</feature>
<dbReference type="GO" id="GO:0043190">
    <property type="term" value="C:ATP-binding cassette (ABC) transporter complex"/>
    <property type="evidence" value="ECO:0007669"/>
    <property type="project" value="InterPro"/>
</dbReference>
<keyword evidence="12" id="KW-1185">Reference proteome</keyword>
<organism evidence="11 12">
    <name type="scientific">Xaviernesmea oryzae</name>
    <dbReference type="NCBI Taxonomy" id="464029"/>
    <lineage>
        <taxon>Bacteria</taxon>
        <taxon>Pseudomonadati</taxon>
        <taxon>Pseudomonadota</taxon>
        <taxon>Alphaproteobacteria</taxon>
        <taxon>Hyphomicrobiales</taxon>
        <taxon>Rhizobiaceae</taxon>
        <taxon>Rhizobium/Agrobacterium group</taxon>
        <taxon>Xaviernesmea</taxon>
    </lineage>
</organism>
<keyword evidence="6" id="KW-0029">Amino-acid transport</keyword>
<reference evidence="12" key="1">
    <citation type="submission" date="2017-04" db="EMBL/GenBank/DDBJ databases">
        <authorList>
            <person name="Varghese N."/>
            <person name="Submissions S."/>
        </authorList>
    </citation>
    <scope>NUCLEOTIDE SEQUENCE [LARGE SCALE GENOMIC DNA]</scope>
    <source>
        <strain evidence="12">B4P</strain>
    </source>
</reference>